<evidence type="ECO:0000313" key="3">
    <source>
        <dbReference type="Proteomes" id="UP000186549"/>
    </source>
</evidence>
<dbReference type="SMART" id="SM01276">
    <property type="entry name" value="M60-like"/>
    <property type="match status" value="1"/>
</dbReference>
<sequence length="563" mass="64447">MKKSSYFRRSGLLLWMLTATITAYAGFEGRIRVYHPYSDPAETAQLLKTSSYSNYQYPTGFYFEKGEEIIVEARKVGTKKVSLKVTNFGKGGGESVYQLKEGLNKFIAGNRGNCYLTYYGESSLGEIVIDIQTGKENGYFDAEKDNNQVWTSLLTHAKSDIMDIVGRRIQLAYDVESLKRECPNEGIELTALYDSIITIQHEIMGLNKYNKVPKNKIFGRVIWEGFMHADGLGAAFHVSTMNTLANPASLRKNCWGVAHEFGHVNQVRPDMKWVGTTEVTNNIYSVWTQYLFNPTEPKFEREHHTSYDKPVICGRINSYMESAYIKKQEWLTQAGPDDWKRWHEDGKYWHGDHFVKLIPLWQLQLYFAVAGKGNSWYTPDLYADVFHQAIESKEHYTNGQHQLNFMKRVCQITKTDLTDFFVRAGMLVEIDKFIGDYTSEQLTITAEEVADLKRYASRFKKPAQALSYISANSIEAFNKMRPIKGKFNQGIIVQNETLLIDHREWKYVTAFETYCGNELIKVAVVGTGSNDNSSTLVQYPKQATRIEAIAWDGKKTLVYGKRG</sequence>
<dbReference type="InterPro" id="IPR051244">
    <property type="entry name" value="TCAF"/>
</dbReference>
<dbReference type="PANTHER" id="PTHR15730">
    <property type="entry name" value="EXPERIMENTAL AUTOIMMUNE PROSTATITIS ANTIGEN 2-RELATED"/>
    <property type="match status" value="1"/>
</dbReference>
<dbReference type="Gene3D" id="2.60.120.1250">
    <property type="entry name" value="Peptidase M60, enhancin-like domain 1"/>
    <property type="match status" value="1"/>
</dbReference>
<proteinExistence type="predicted"/>
<feature type="domain" description="Peptidase M60" evidence="1">
    <location>
        <begin position="54"/>
        <end position="368"/>
    </location>
</feature>
<protein>
    <recommendedName>
        <fullName evidence="1">Peptidase M60 domain-containing protein</fullName>
    </recommendedName>
</protein>
<dbReference type="InterPro" id="IPR042279">
    <property type="entry name" value="Pep_M60_3"/>
</dbReference>
<dbReference type="PANTHER" id="PTHR15730:SF5">
    <property type="entry name" value="SI:CH211-210B2.2-RELATED"/>
    <property type="match status" value="1"/>
</dbReference>
<dbReference type="EMBL" id="MNQU01000343">
    <property type="protein sequence ID" value="OKZ28463.1"/>
    <property type="molecule type" value="Genomic_DNA"/>
</dbReference>
<name>A0A1Q6HPP5_BACUN</name>
<dbReference type="Pfam" id="PF13402">
    <property type="entry name" value="Peptidase_M60"/>
    <property type="match status" value="1"/>
</dbReference>
<evidence type="ECO:0000259" key="1">
    <source>
        <dbReference type="PROSITE" id="PS51723"/>
    </source>
</evidence>
<gene>
    <name evidence="2" type="ORF">BHV79_19340</name>
</gene>
<dbReference type="AlphaFoldDB" id="A0A1Q6HPP5"/>
<dbReference type="Gene3D" id="1.10.390.30">
    <property type="entry name" value="Peptidase M60, enhancin-like domain 3"/>
    <property type="match status" value="1"/>
</dbReference>
<dbReference type="InterPro" id="IPR031161">
    <property type="entry name" value="Peptidase_M60_dom"/>
</dbReference>
<dbReference type="Gene3D" id="3.40.390.80">
    <property type="entry name" value="Peptidase M60, enhancin-like domain 2"/>
    <property type="match status" value="1"/>
</dbReference>
<dbReference type="Proteomes" id="UP000186549">
    <property type="component" value="Unassembled WGS sequence"/>
</dbReference>
<reference evidence="2 3" key="1">
    <citation type="journal article" date="2016" name="Nat. Biotechnol.">
        <title>Measurement of bacterial replication rates in microbial communities.</title>
        <authorList>
            <person name="Brown C.T."/>
            <person name="Olm M.R."/>
            <person name="Thomas B.C."/>
            <person name="Banfield J.F."/>
        </authorList>
    </citation>
    <scope>NUCLEOTIDE SEQUENCE [LARGE SCALE GENOMIC DNA]</scope>
    <source>
        <strain evidence="2">45_41</strain>
    </source>
</reference>
<comment type="caution">
    <text evidence="2">The sequence shown here is derived from an EMBL/GenBank/DDBJ whole genome shotgun (WGS) entry which is preliminary data.</text>
</comment>
<evidence type="ECO:0000313" key="2">
    <source>
        <dbReference type="EMBL" id="OKZ28463.1"/>
    </source>
</evidence>
<organism evidence="2 3">
    <name type="scientific">Bacteroides uniformis</name>
    <dbReference type="NCBI Taxonomy" id="820"/>
    <lineage>
        <taxon>Bacteria</taxon>
        <taxon>Pseudomonadati</taxon>
        <taxon>Bacteroidota</taxon>
        <taxon>Bacteroidia</taxon>
        <taxon>Bacteroidales</taxon>
        <taxon>Bacteroidaceae</taxon>
        <taxon>Bacteroides</taxon>
    </lineage>
</organism>
<accession>A0A1Q6HPP5</accession>
<dbReference type="PROSITE" id="PS51723">
    <property type="entry name" value="PEPTIDASE_M60"/>
    <property type="match status" value="1"/>
</dbReference>